<reference evidence="2 3" key="1">
    <citation type="journal article" date="2018" name="Nat. Ecol. Evol.">
        <title>Shark genomes provide insights into elasmobranch evolution and the origin of vertebrates.</title>
        <authorList>
            <person name="Hara Y"/>
            <person name="Yamaguchi K"/>
            <person name="Onimaru K"/>
            <person name="Kadota M"/>
            <person name="Koyanagi M"/>
            <person name="Keeley SD"/>
            <person name="Tatsumi K"/>
            <person name="Tanaka K"/>
            <person name="Motone F"/>
            <person name="Kageyama Y"/>
            <person name="Nozu R"/>
            <person name="Adachi N"/>
            <person name="Nishimura O"/>
            <person name="Nakagawa R"/>
            <person name="Tanegashima C"/>
            <person name="Kiyatake I"/>
            <person name="Matsumoto R"/>
            <person name="Murakumo K"/>
            <person name="Nishida K"/>
            <person name="Terakita A"/>
            <person name="Kuratani S"/>
            <person name="Sato K"/>
            <person name="Hyodo S Kuraku.S."/>
        </authorList>
    </citation>
    <scope>NUCLEOTIDE SEQUENCE [LARGE SCALE GENOMIC DNA]</scope>
</reference>
<evidence type="ECO:0000256" key="1">
    <source>
        <dbReference type="SAM" id="SignalP"/>
    </source>
</evidence>
<sequence length="43" mass="4829">MGSWSKWETLTGTAVLSLGLWLRFDSETTTIFSGDHCPTSFYV</sequence>
<accession>A0A401QAJ0</accession>
<keyword evidence="3" id="KW-1185">Reference proteome</keyword>
<feature type="chain" id="PRO_5019214403" evidence="1">
    <location>
        <begin position="20"/>
        <end position="43"/>
    </location>
</feature>
<feature type="signal peptide" evidence="1">
    <location>
        <begin position="1"/>
        <end position="19"/>
    </location>
</feature>
<evidence type="ECO:0000313" key="2">
    <source>
        <dbReference type="EMBL" id="GCB82408.1"/>
    </source>
</evidence>
<organism evidence="2 3">
    <name type="scientific">Scyliorhinus torazame</name>
    <name type="common">Cloudy catshark</name>
    <name type="synonym">Catulus torazame</name>
    <dbReference type="NCBI Taxonomy" id="75743"/>
    <lineage>
        <taxon>Eukaryota</taxon>
        <taxon>Metazoa</taxon>
        <taxon>Chordata</taxon>
        <taxon>Craniata</taxon>
        <taxon>Vertebrata</taxon>
        <taxon>Chondrichthyes</taxon>
        <taxon>Elasmobranchii</taxon>
        <taxon>Galeomorphii</taxon>
        <taxon>Galeoidea</taxon>
        <taxon>Carcharhiniformes</taxon>
        <taxon>Scyliorhinidae</taxon>
        <taxon>Scyliorhinus</taxon>
    </lineage>
</organism>
<gene>
    <name evidence="2" type="ORF">scyTo_0021992</name>
</gene>
<comment type="caution">
    <text evidence="2">The sequence shown here is derived from an EMBL/GenBank/DDBJ whole genome shotgun (WGS) entry which is preliminary data.</text>
</comment>
<name>A0A401QAJ0_SCYTO</name>
<dbReference type="Proteomes" id="UP000288216">
    <property type="component" value="Unassembled WGS sequence"/>
</dbReference>
<proteinExistence type="predicted"/>
<dbReference type="AlphaFoldDB" id="A0A401QAJ0"/>
<keyword evidence="1" id="KW-0732">Signal</keyword>
<dbReference type="OrthoDB" id="9934556at2759"/>
<feature type="non-terminal residue" evidence="2">
    <location>
        <position position="43"/>
    </location>
</feature>
<protein>
    <submittedName>
        <fullName evidence="2">Uncharacterized protein</fullName>
    </submittedName>
</protein>
<dbReference type="EMBL" id="BFAA01020770">
    <property type="protein sequence ID" value="GCB82408.1"/>
    <property type="molecule type" value="Genomic_DNA"/>
</dbReference>
<evidence type="ECO:0000313" key="3">
    <source>
        <dbReference type="Proteomes" id="UP000288216"/>
    </source>
</evidence>